<dbReference type="STRING" id="1036611.A0A1L9P9M1"/>
<evidence type="ECO:0000313" key="1">
    <source>
        <dbReference type="EMBL" id="OJI98144.1"/>
    </source>
</evidence>
<evidence type="ECO:0000313" key="2">
    <source>
        <dbReference type="Proteomes" id="UP000184073"/>
    </source>
</evidence>
<dbReference type="AlphaFoldDB" id="A0A1L9P9M1"/>
<reference evidence="2" key="1">
    <citation type="journal article" date="2017" name="Genome Biol.">
        <title>Comparative genomics reveals high biological diversity and specific adaptations in the industrially and medically important fungal genus Aspergillus.</title>
        <authorList>
            <person name="de Vries R.P."/>
            <person name="Riley R."/>
            <person name="Wiebenga A."/>
            <person name="Aguilar-Osorio G."/>
            <person name="Amillis S."/>
            <person name="Uchima C.A."/>
            <person name="Anderluh G."/>
            <person name="Asadollahi M."/>
            <person name="Askin M."/>
            <person name="Barry K."/>
            <person name="Battaglia E."/>
            <person name="Bayram O."/>
            <person name="Benocci T."/>
            <person name="Braus-Stromeyer S.A."/>
            <person name="Caldana C."/>
            <person name="Canovas D."/>
            <person name="Cerqueira G.C."/>
            <person name="Chen F."/>
            <person name="Chen W."/>
            <person name="Choi C."/>
            <person name="Clum A."/>
            <person name="Dos Santos R.A."/>
            <person name="Damasio A.R."/>
            <person name="Diallinas G."/>
            <person name="Emri T."/>
            <person name="Fekete E."/>
            <person name="Flipphi M."/>
            <person name="Freyberg S."/>
            <person name="Gallo A."/>
            <person name="Gournas C."/>
            <person name="Habgood R."/>
            <person name="Hainaut M."/>
            <person name="Harispe M.L."/>
            <person name="Henrissat B."/>
            <person name="Hilden K.S."/>
            <person name="Hope R."/>
            <person name="Hossain A."/>
            <person name="Karabika E."/>
            <person name="Karaffa L."/>
            <person name="Karanyi Z."/>
            <person name="Krasevec N."/>
            <person name="Kuo A."/>
            <person name="Kusch H."/>
            <person name="LaButti K."/>
            <person name="Lagendijk E.L."/>
            <person name="Lapidus A."/>
            <person name="Levasseur A."/>
            <person name="Lindquist E."/>
            <person name="Lipzen A."/>
            <person name="Logrieco A.F."/>
            <person name="MacCabe A."/>
            <person name="Maekelae M.R."/>
            <person name="Malavazi I."/>
            <person name="Melin P."/>
            <person name="Meyer V."/>
            <person name="Mielnichuk N."/>
            <person name="Miskei M."/>
            <person name="Molnar A.P."/>
            <person name="Mule G."/>
            <person name="Ngan C.Y."/>
            <person name="Orejas M."/>
            <person name="Orosz E."/>
            <person name="Ouedraogo J.P."/>
            <person name="Overkamp K.M."/>
            <person name="Park H.-S."/>
            <person name="Perrone G."/>
            <person name="Piumi F."/>
            <person name="Punt P.J."/>
            <person name="Ram A.F."/>
            <person name="Ramon A."/>
            <person name="Rauscher S."/>
            <person name="Record E."/>
            <person name="Riano-Pachon D.M."/>
            <person name="Robert V."/>
            <person name="Roehrig J."/>
            <person name="Ruller R."/>
            <person name="Salamov A."/>
            <person name="Salih N.S."/>
            <person name="Samson R.A."/>
            <person name="Sandor E."/>
            <person name="Sanguinetti M."/>
            <person name="Schuetze T."/>
            <person name="Sepcic K."/>
            <person name="Shelest E."/>
            <person name="Sherlock G."/>
            <person name="Sophianopoulou V."/>
            <person name="Squina F.M."/>
            <person name="Sun H."/>
            <person name="Susca A."/>
            <person name="Todd R.B."/>
            <person name="Tsang A."/>
            <person name="Unkles S.E."/>
            <person name="van de Wiele N."/>
            <person name="van Rossen-Uffink D."/>
            <person name="Oliveira J.V."/>
            <person name="Vesth T.C."/>
            <person name="Visser J."/>
            <person name="Yu J.-H."/>
            <person name="Zhou M."/>
            <person name="Andersen M.R."/>
            <person name="Archer D.B."/>
            <person name="Baker S.E."/>
            <person name="Benoit I."/>
            <person name="Brakhage A.A."/>
            <person name="Braus G.H."/>
            <person name="Fischer R."/>
            <person name="Frisvad J.C."/>
            <person name="Goldman G.H."/>
            <person name="Houbraken J."/>
            <person name="Oakley B."/>
            <person name="Pocsi I."/>
            <person name="Scazzocchio C."/>
            <person name="Seiboth B."/>
            <person name="vanKuyk P.A."/>
            <person name="Wortman J."/>
            <person name="Dyer P.S."/>
            <person name="Grigoriev I.V."/>
        </authorList>
    </citation>
    <scope>NUCLEOTIDE SEQUENCE [LARGE SCALE GENOMIC DNA]</scope>
    <source>
        <strain evidence="2">CBS 583.65</strain>
    </source>
</reference>
<dbReference type="GeneID" id="63725242"/>
<dbReference type="OrthoDB" id="189997at2759"/>
<dbReference type="RefSeq" id="XP_040663907.1">
    <property type="nucleotide sequence ID" value="XM_040809731.1"/>
</dbReference>
<gene>
    <name evidence="1" type="ORF">ASPVEDRAFT_25047</name>
</gene>
<organism evidence="1 2">
    <name type="scientific">Aspergillus versicolor CBS 583.65</name>
    <dbReference type="NCBI Taxonomy" id="1036611"/>
    <lineage>
        <taxon>Eukaryota</taxon>
        <taxon>Fungi</taxon>
        <taxon>Dikarya</taxon>
        <taxon>Ascomycota</taxon>
        <taxon>Pezizomycotina</taxon>
        <taxon>Eurotiomycetes</taxon>
        <taxon>Eurotiomycetidae</taxon>
        <taxon>Eurotiales</taxon>
        <taxon>Aspergillaceae</taxon>
        <taxon>Aspergillus</taxon>
        <taxon>Aspergillus subgen. Nidulantes</taxon>
    </lineage>
</organism>
<dbReference type="VEuPathDB" id="FungiDB:ASPVEDRAFT_25047"/>
<accession>A0A1L9P9M1</accession>
<name>A0A1L9P9M1_ASPVE</name>
<sequence length="173" mass="19297">MTETIGFSRSYNGWVFQDDLEEVYRSRFDGLVPNGAEHRIFQCFMVLALGMLLLVKKDISTPCLISDQLLTSATKIAEERPVATFRGDLDHLEVLVRGQFISLRPGASGAYYADSLAIRLAADHGLHETNRIVELLQDLSDYACPLRDGSHEQTYFSPSLPQNYTTTGALLPI</sequence>
<dbReference type="Proteomes" id="UP000184073">
    <property type="component" value="Unassembled WGS sequence"/>
</dbReference>
<proteinExistence type="predicted"/>
<keyword evidence="2" id="KW-1185">Reference proteome</keyword>
<protein>
    <submittedName>
        <fullName evidence="1">Uncharacterized protein</fullName>
    </submittedName>
</protein>
<dbReference type="EMBL" id="KV878126">
    <property type="protein sequence ID" value="OJI98144.1"/>
    <property type="molecule type" value="Genomic_DNA"/>
</dbReference>